<keyword evidence="2" id="KW-1185">Reference proteome</keyword>
<protein>
    <submittedName>
        <fullName evidence="1">Uncharacterized protein</fullName>
    </submittedName>
</protein>
<organism evidence="1 2">
    <name type="scientific">Acanthosepion pharaonis</name>
    <name type="common">Pharaoh cuttlefish</name>
    <name type="synonym">Sepia pharaonis</name>
    <dbReference type="NCBI Taxonomy" id="158019"/>
    <lineage>
        <taxon>Eukaryota</taxon>
        <taxon>Metazoa</taxon>
        <taxon>Spiralia</taxon>
        <taxon>Lophotrochozoa</taxon>
        <taxon>Mollusca</taxon>
        <taxon>Cephalopoda</taxon>
        <taxon>Coleoidea</taxon>
        <taxon>Decapodiformes</taxon>
        <taxon>Sepiida</taxon>
        <taxon>Sepiina</taxon>
        <taxon>Sepiidae</taxon>
        <taxon>Acanthosepion</taxon>
    </lineage>
</organism>
<name>A0A812D1U1_ACAPH</name>
<dbReference type="AlphaFoldDB" id="A0A812D1U1"/>
<comment type="caution">
    <text evidence="1">The sequence shown here is derived from an EMBL/GenBank/DDBJ whole genome shotgun (WGS) entry which is preliminary data.</text>
</comment>
<evidence type="ECO:0000313" key="1">
    <source>
        <dbReference type="EMBL" id="CAE1283891.1"/>
    </source>
</evidence>
<evidence type="ECO:0000313" key="2">
    <source>
        <dbReference type="Proteomes" id="UP000597762"/>
    </source>
</evidence>
<gene>
    <name evidence="1" type="ORF">SPHA_44319</name>
</gene>
<proteinExistence type="predicted"/>
<dbReference type="EMBL" id="CAHIKZ030002262">
    <property type="protein sequence ID" value="CAE1283891.1"/>
    <property type="molecule type" value="Genomic_DNA"/>
</dbReference>
<dbReference type="Proteomes" id="UP000597762">
    <property type="component" value="Unassembled WGS sequence"/>
</dbReference>
<accession>A0A812D1U1</accession>
<reference evidence="1" key="1">
    <citation type="submission" date="2021-01" db="EMBL/GenBank/DDBJ databases">
        <authorList>
            <person name="Li R."/>
            <person name="Bekaert M."/>
        </authorList>
    </citation>
    <scope>NUCLEOTIDE SEQUENCE</scope>
    <source>
        <strain evidence="1">Farmed</strain>
    </source>
</reference>
<sequence length="630" mass="72653">MSIVSNPFIGQIRHCKILSFLLQICSYDNMHLGLSNPFVAFIRSKYDAKNPFLSFLHISSCFQIRHVGIRHIFKSSQRHFHCSPFQIISLVTAAENPFSNSFRKLQNAIDFSQYPTRRKSLSNPVLSFGPKAQQKNTFFLSFSADEALQTSFQIIFITFILTAKSFPDIIGTAENRKIFPLKKSFPFTFNAIWHSQLPFIQNPLSFLLDTVAKSFSFSVKAHFQILSNPFMFSTIVEILSFSAENPFKSVHFPSNKMQTIASQLRYSAEKSLSKTFIIGRKYDSKSFSFLHIRALKDTVRSLPSAEIQCLFLRIKSYRRKIFHFLLYKGTAENARCRHFQLSLQKILFQNKALRKEILSFSADEASDHRTRCPFDFSASLSLPPEILSKSLSFLFIETSMMQNPSLFLLPFKLTPENPFGLSFIISLRKSFQSFQTFSGSTMQKSFPFLMRHRFSIFRKSFQISPDIQYKGTENFRPHWSKNFSNPFLFFPFKGFPDIVGVFPSSAQNSFQTRAVKIPFQIPWSKYASKIPFKQRQFKVPCIQTLSLTSFSFNFTSSLFLDFPVVVGFHHWFKNSRQNRFFSADEAGVPPCDKDAILTSLSSSSMSLLFIKVGVTVKKYFLFCFHGQLFP</sequence>